<proteinExistence type="predicted"/>
<evidence type="ECO:0000313" key="5">
    <source>
        <dbReference type="EMBL" id="ANQ14283.1"/>
    </source>
</evidence>
<sequence>MSLRIKLIWPTLVSMAAIFVTSKVYIYHAVHLSSKVKLAEDTRLLINIASNSIKDALSVNDKQKVESILSELLKQSAIAAVQLKDSDKRTITFLSKNGVTLTELNEMKSSGSNAESEYEYIEVAITHYGSIVALIEVKFTNPSVLMLVTDGIIGILILLLVGVLLRALTDRSAFKPLLDLKLAVDDFGSGHQFKVERGHDLRDEIDELLCSFETMVTKHRQRDKQRQHNLESLKQENCFLQDVIESLQYALITVDRKGMIIHCNSATYQIFNRNNHHLLQTHVRDLIKTKTGRELAQFLEKSSQCNEMTLTDVDSSRQFNVSSRYLSDQSCMLFEVRDVTELEASLSREHIAGRVFESSQDGLIVLDHKGVITMINPAASKLMGVANDQLVGKPLINNIRHLKLRRMVPHIVQSLTNYGIWQGEILEENRLGKLIPMFAKVNCIVKCERNSLYDSVIVLTDLSDAKEMERLEYLAHHDPLTGLANRAKFNAELEDLVQRSAYVRDEFAVLYLDLDGFKAINDTYGHDAGDEVLRIVSKRLVSATRHGDLIARLSGDEFAMLVNPANQTIVTRIAEQLLTAICNPIQYGQNDLQVGVSIGVKLVSINERDAARVLKSADTAMYQAKKSGKGRAILMGYEL</sequence>
<dbReference type="SMART" id="SM00267">
    <property type="entry name" value="GGDEF"/>
    <property type="match status" value="1"/>
</dbReference>
<keyword evidence="2" id="KW-1133">Transmembrane helix</keyword>
<dbReference type="SUPFAM" id="SSF55073">
    <property type="entry name" value="Nucleotide cyclase"/>
    <property type="match status" value="1"/>
</dbReference>
<gene>
    <name evidence="5" type="ORF">BA890_16120</name>
</gene>
<dbReference type="PANTHER" id="PTHR44757">
    <property type="entry name" value="DIGUANYLATE CYCLASE DGCP"/>
    <property type="match status" value="1"/>
</dbReference>
<dbReference type="NCBIfam" id="TIGR00229">
    <property type="entry name" value="sensory_box"/>
    <property type="match status" value="1"/>
</dbReference>
<comment type="cofactor">
    <cofactor evidence="1">
        <name>Mg(2+)</name>
        <dbReference type="ChEBI" id="CHEBI:18420"/>
    </cofactor>
</comment>
<keyword evidence="2" id="KW-0812">Transmembrane</keyword>
<dbReference type="InterPro" id="IPR013767">
    <property type="entry name" value="PAS_fold"/>
</dbReference>
<keyword evidence="6" id="KW-1185">Reference proteome</keyword>
<dbReference type="Gene3D" id="3.30.70.270">
    <property type="match status" value="1"/>
</dbReference>
<dbReference type="PROSITE" id="PS50887">
    <property type="entry name" value="GGDEF"/>
    <property type="match status" value="1"/>
</dbReference>
<evidence type="ECO:0000259" key="3">
    <source>
        <dbReference type="PROSITE" id="PS50112"/>
    </source>
</evidence>
<dbReference type="SUPFAM" id="SSF55785">
    <property type="entry name" value="PYP-like sensor domain (PAS domain)"/>
    <property type="match status" value="2"/>
</dbReference>
<dbReference type="Gene3D" id="6.10.340.10">
    <property type="match status" value="1"/>
</dbReference>
<evidence type="ECO:0000256" key="2">
    <source>
        <dbReference type="SAM" id="Phobius"/>
    </source>
</evidence>
<dbReference type="GO" id="GO:0003824">
    <property type="term" value="F:catalytic activity"/>
    <property type="evidence" value="ECO:0007669"/>
    <property type="project" value="UniProtKB-ARBA"/>
</dbReference>
<reference evidence="5 6" key="1">
    <citation type="submission" date="2016-07" db="EMBL/GenBank/DDBJ databases">
        <title>Developing Vibrio natriegens as a novel, fast-growing host for biotechnology.</title>
        <authorList>
            <person name="Weinstock M.T."/>
            <person name="Hesek E.D."/>
            <person name="Wilson C.M."/>
            <person name="Gibson D.G."/>
        </authorList>
    </citation>
    <scope>NUCLEOTIDE SEQUENCE [LARGE SCALE GENOMIC DNA]</scope>
    <source>
        <strain evidence="5 6">ATCC 14048</strain>
    </source>
</reference>
<dbReference type="InterPro" id="IPR029787">
    <property type="entry name" value="Nucleotide_cyclase"/>
</dbReference>
<name>A0AAN0Y627_VIBNA</name>
<dbReference type="Pfam" id="PF13426">
    <property type="entry name" value="PAS_9"/>
    <property type="match status" value="1"/>
</dbReference>
<dbReference type="Proteomes" id="UP000092741">
    <property type="component" value="Chromosome 2"/>
</dbReference>
<dbReference type="Gene3D" id="3.30.450.20">
    <property type="entry name" value="PAS domain"/>
    <property type="match status" value="2"/>
</dbReference>
<accession>A0AAN0Y627</accession>
<dbReference type="Pfam" id="PF00989">
    <property type="entry name" value="PAS"/>
    <property type="match status" value="1"/>
</dbReference>
<dbReference type="EMBL" id="CP016346">
    <property type="protein sequence ID" value="ANQ14283.1"/>
    <property type="molecule type" value="Genomic_DNA"/>
</dbReference>
<dbReference type="CDD" id="cd01949">
    <property type="entry name" value="GGDEF"/>
    <property type="match status" value="1"/>
</dbReference>
<keyword evidence="2" id="KW-0472">Membrane</keyword>
<dbReference type="InterPro" id="IPR043128">
    <property type="entry name" value="Rev_trsase/Diguanyl_cyclase"/>
</dbReference>
<organism evidence="5 6">
    <name type="scientific">Vibrio natriegens NBRC 15636 = ATCC 14048 = DSM 759</name>
    <dbReference type="NCBI Taxonomy" id="1219067"/>
    <lineage>
        <taxon>Bacteria</taxon>
        <taxon>Pseudomonadati</taxon>
        <taxon>Pseudomonadota</taxon>
        <taxon>Gammaproteobacteria</taxon>
        <taxon>Vibrionales</taxon>
        <taxon>Vibrionaceae</taxon>
        <taxon>Vibrio</taxon>
    </lineage>
</organism>
<dbReference type="PANTHER" id="PTHR44757:SF2">
    <property type="entry name" value="BIOFILM ARCHITECTURE MAINTENANCE PROTEIN MBAA"/>
    <property type="match status" value="1"/>
</dbReference>
<dbReference type="InterPro" id="IPR035965">
    <property type="entry name" value="PAS-like_dom_sf"/>
</dbReference>
<dbReference type="NCBIfam" id="TIGR00254">
    <property type="entry name" value="GGDEF"/>
    <property type="match status" value="1"/>
</dbReference>
<dbReference type="RefSeq" id="WP_020334888.1">
    <property type="nucleotide sequence ID" value="NZ_ATFJ01000032.1"/>
</dbReference>
<dbReference type="PROSITE" id="PS50112">
    <property type="entry name" value="PAS"/>
    <property type="match status" value="1"/>
</dbReference>
<dbReference type="CDD" id="cd00130">
    <property type="entry name" value="PAS"/>
    <property type="match status" value="1"/>
</dbReference>
<feature type="domain" description="PAS" evidence="3">
    <location>
        <begin position="348"/>
        <end position="419"/>
    </location>
</feature>
<feature type="transmembrane region" description="Helical" evidence="2">
    <location>
        <begin position="7"/>
        <end position="28"/>
    </location>
</feature>
<feature type="transmembrane region" description="Helical" evidence="2">
    <location>
        <begin position="144"/>
        <end position="165"/>
    </location>
</feature>
<dbReference type="AlphaFoldDB" id="A0AAN0Y627"/>
<dbReference type="InterPro" id="IPR052155">
    <property type="entry name" value="Biofilm_reg_signaling"/>
</dbReference>
<evidence type="ECO:0000259" key="4">
    <source>
        <dbReference type="PROSITE" id="PS50887"/>
    </source>
</evidence>
<dbReference type="GO" id="GO:0006355">
    <property type="term" value="P:regulation of DNA-templated transcription"/>
    <property type="evidence" value="ECO:0007669"/>
    <property type="project" value="InterPro"/>
</dbReference>
<evidence type="ECO:0000313" key="6">
    <source>
        <dbReference type="Proteomes" id="UP000092741"/>
    </source>
</evidence>
<dbReference type="GeneID" id="70915247"/>
<dbReference type="SMART" id="SM00091">
    <property type="entry name" value="PAS"/>
    <property type="match status" value="2"/>
</dbReference>
<dbReference type="InterPro" id="IPR000014">
    <property type="entry name" value="PAS"/>
</dbReference>
<evidence type="ECO:0000256" key="1">
    <source>
        <dbReference type="ARBA" id="ARBA00001946"/>
    </source>
</evidence>
<dbReference type="FunFam" id="3.30.70.270:FF:000001">
    <property type="entry name" value="Diguanylate cyclase domain protein"/>
    <property type="match status" value="1"/>
</dbReference>
<dbReference type="KEGG" id="vna:PN96_20620"/>
<dbReference type="Pfam" id="PF00990">
    <property type="entry name" value="GGDEF"/>
    <property type="match status" value="1"/>
</dbReference>
<dbReference type="InterPro" id="IPR000160">
    <property type="entry name" value="GGDEF_dom"/>
</dbReference>
<feature type="domain" description="GGDEF" evidence="4">
    <location>
        <begin position="505"/>
        <end position="637"/>
    </location>
</feature>
<protein>
    <submittedName>
        <fullName evidence="5">Diguanylate cyclase</fullName>
    </submittedName>
</protein>